<dbReference type="RefSeq" id="XP_012200597.1">
    <property type="nucleotide sequence ID" value="XM_012345207.1"/>
</dbReference>
<dbReference type="PROSITE" id="PS00455">
    <property type="entry name" value="AMP_BINDING"/>
    <property type="match status" value="1"/>
</dbReference>
<name>A0A067CPQ6_SAPPC</name>
<dbReference type="AlphaFoldDB" id="A0A067CPQ6"/>
<evidence type="ECO:0000259" key="3">
    <source>
        <dbReference type="Pfam" id="PF00501"/>
    </source>
</evidence>
<keyword evidence="2" id="KW-0436">Ligase</keyword>
<dbReference type="OrthoDB" id="16262at2759"/>
<dbReference type="Gene3D" id="3.30.300.30">
    <property type="match status" value="1"/>
</dbReference>
<dbReference type="InterPro" id="IPR045851">
    <property type="entry name" value="AMP-bd_C_sf"/>
</dbReference>
<evidence type="ECO:0000256" key="2">
    <source>
        <dbReference type="ARBA" id="ARBA00022598"/>
    </source>
</evidence>
<evidence type="ECO:0000313" key="5">
    <source>
        <dbReference type="EMBL" id="KDO28531.1"/>
    </source>
</evidence>
<organism evidence="5 6">
    <name type="scientific">Saprolegnia parasitica (strain CBS 223.65)</name>
    <dbReference type="NCBI Taxonomy" id="695850"/>
    <lineage>
        <taxon>Eukaryota</taxon>
        <taxon>Sar</taxon>
        <taxon>Stramenopiles</taxon>
        <taxon>Oomycota</taxon>
        <taxon>Saprolegniomycetes</taxon>
        <taxon>Saprolegniales</taxon>
        <taxon>Saprolegniaceae</taxon>
        <taxon>Saprolegnia</taxon>
    </lineage>
</organism>
<gene>
    <name evidence="5" type="ORF">SPRG_06389</name>
</gene>
<evidence type="ECO:0000313" key="6">
    <source>
        <dbReference type="Proteomes" id="UP000030745"/>
    </source>
</evidence>
<dbReference type="Gene3D" id="3.40.50.12780">
    <property type="entry name" value="N-terminal domain of ligase-like"/>
    <property type="match status" value="1"/>
</dbReference>
<dbReference type="FunFam" id="3.30.300.30:FF:000007">
    <property type="entry name" value="4-coumarate--CoA ligase 2"/>
    <property type="match status" value="1"/>
</dbReference>
<dbReference type="PANTHER" id="PTHR24096:SF149">
    <property type="entry name" value="AMP-BINDING DOMAIN-CONTAINING PROTEIN-RELATED"/>
    <property type="match status" value="1"/>
</dbReference>
<reference evidence="5 6" key="1">
    <citation type="journal article" date="2013" name="PLoS Genet.">
        <title>Distinctive expansion of potential virulence genes in the genome of the oomycete fish pathogen Saprolegnia parasitica.</title>
        <authorList>
            <person name="Jiang R.H."/>
            <person name="de Bruijn I."/>
            <person name="Haas B.J."/>
            <person name="Belmonte R."/>
            <person name="Lobach L."/>
            <person name="Christie J."/>
            <person name="van den Ackerveken G."/>
            <person name="Bottin A."/>
            <person name="Bulone V."/>
            <person name="Diaz-Moreno S.M."/>
            <person name="Dumas B."/>
            <person name="Fan L."/>
            <person name="Gaulin E."/>
            <person name="Govers F."/>
            <person name="Grenville-Briggs L.J."/>
            <person name="Horner N.R."/>
            <person name="Levin J.Z."/>
            <person name="Mammella M."/>
            <person name="Meijer H.J."/>
            <person name="Morris P."/>
            <person name="Nusbaum C."/>
            <person name="Oome S."/>
            <person name="Phillips A.J."/>
            <person name="van Rooyen D."/>
            <person name="Rzeszutek E."/>
            <person name="Saraiva M."/>
            <person name="Secombes C.J."/>
            <person name="Seidl M.F."/>
            <person name="Snel B."/>
            <person name="Stassen J.H."/>
            <person name="Sykes S."/>
            <person name="Tripathy S."/>
            <person name="van den Berg H."/>
            <person name="Vega-Arreguin J.C."/>
            <person name="Wawra S."/>
            <person name="Young S.K."/>
            <person name="Zeng Q."/>
            <person name="Dieguez-Uribeondo J."/>
            <person name="Russ C."/>
            <person name="Tyler B.M."/>
            <person name="van West P."/>
        </authorList>
    </citation>
    <scope>NUCLEOTIDE SEQUENCE [LARGE SCALE GENOMIC DNA]</scope>
    <source>
        <strain evidence="5 6">CBS 223.65</strain>
    </source>
</reference>
<dbReference type="InterPro" id="IPR020845">
    <property type="entry name" value="AMP-binding_CS"/>
</dbReference>
<dbReference type="VEuPathDB" id="FungiDB:SPRG_06389"/>
<dbReference type="InterPro" id="IPR042099">
    <property type="entry name" value="ANL_N_sf"/>
</dbReference>
<feature type="domain" description="AMP-binding enzyme C-terminal" evidence="4">
    <location>
        <begin position="440"/>
        <end position="515"/>
    </location>
</feature>
<dbReference type="KEGG" id="spar:SPRG_06389"/>
<proteinExistence type="inferred from homology"/>
<dbReference type="SUPFAM" id="SSF56801">
    <property type="entry name" value="Acetyl-CoA synthetase-like"/>
    <property type="match status" value="1"/>
</dbReference>
<dbReference type="Pfam" id="PF13193">
    <property type="entry name" value="AMP-binding_C"/>
    <property type="match status" value="1"/>
</dbReference>
<dbReference type="GeneID" id="24128738"/>
<dbReference type="CDD" id="cd05911">
    <property type="entry name" value="Firefly_Luc_like"/>
    <property type="match status" value="1"/>
</dbReference>
<dbReference type="Pfam" id="PF00501">
    <property type="entry name" value="AMP-binding"/>
    <property type="match status" value="1"/>
</dbReference>
<dbReference type="OMA" id="GLMQDWP"/>
<dbReference type="STRING" id="695850.A0A067CPQ6"/>
<accession>A0A067CPQ6</accession>
<dbReference type="InterPro" id="IPR025110">
    <property type="entry name" value="AMP-bd_C"/>
</dbReference>
<evidence type="ECO:0000259" key="4">
    <source>
        <dbReference type="Pfam" id="PF13193"/>
    </source>
</evidence>
<comment type="similarity">
    <text evidence="1">Belongs to the ATP-dependent AMP-binding enzyme family.</text>
</comment>
<feature type="domain" description="AMP-dependent synthetase/ligase" evidence="3">
    <location>
        <begin position="37"/>
        <end position="389"/>
    </location>
</feature>
<evidence type="ECO:0008006" key="7">
    <source>
        <dbReference type="Google" id="ProtNLM"/>
    </source>
</evidence>
<dbReference type="EMBL" id="KK583210">
    <property type="protein sequence ID" value="KDO28531.1"/>
    <property type="molecule type" value="Genomic_DNA"/>
</dbReference>
<sequence>MLRRRLFSTRVFASPYPAVSIPSKTPWELIRDSSVGREENPALICGLTHETTTFGGFLEKVQKIATSLAALGVKKGDVIGTNVVNCVEYPLFCHAATALGAIMSPASPQFLGTELAAQMRAANATYFITHHSVQASARDAMAEYAIPIDHQFCVGPSDTFQSFDDLLRVDSINVPSVEIDVVNDVNFLPFSSGTTGPPKGVRLSFGGLTSNVVQASSIDRMGSHAIMVLPYFHIYATFMMNWAMYQGSAQVVLPKFDPSTFLHCLERYKVEKAHLVPPLVAFLAKHPMVDQYDLSATKHVISGAAPMGEELEQQLEARLGMKIKQGFGMTELSPVGALPMDGQAKYGSVGPLLPNTELRVVCPVHGTDNDIDVPGELWYRGPQTMLGYLNNDAATAATLTDDGFVKTGDIGFVDKDGHIFVVDRLKELIKYKGHQIAPAELEDVVMSHPKVADVGCIRGRDDAGEEIPRACVVVQPNETLTADELMAYVAERVAPFKKVREVVFVEMIPKSPSGKIIRRELQAKFGAAFG</sequence>
<keyword evidence="6" id="KW-1185">Reference proteome</keyword>
<protein>
    <recommendedName>
        <fullName evidence="7">4-coumarate-CoA ligase</fullName>
    </recommendedName>
</protein>
<dbReference type="GO" id="GO:0016405">
    <property type="term" value="F:CoA-ligase activity"/>
    <property type="evidence" value="ECO:0007669"/>
    <property type="project" value="TreeGrafter"/>
</dbReference>
<dbReference type="PANTHER" id="PTHR24096">
    <property type="entry name" value="LONG-CHAIN-FATTY-ACID--COA LIGASE"/>
    <property type="match status" value="1"/>
</dbReference>
<dbReference type="Proteomes" id="UP000030745">
    <property type="component" value="Unassembled WGS sequence"/>
</dbReference>
<evidence type="ECO:0000256" key="1">
    <source>
        <dbReference type="ARBA" id="ARBA00006432"/>
    </source>
</evidence>
<dbReference type="InterPro" id="IPR000873">
    <property type="entry name" value="AMP-dep_synth/lig_dom"/>
</dbReference>